<dbReference type="Gene3D" id="1.25.40.10">
    <property type="entry name" value="Tetratricopeptide repeat domain"/>
    <property type="match status" value="1"/>
</dbReference>
<sequence>MQATKYIVVFLTILMTSIGSLSALTPSDSIRQIMKGLSGSDLLEAHSNLCRLAGAEDDPQNELGCIHAYLDEAIRQRDVQAEGHARLNLLYCYYNYNMTDSLVTTLPRHLSALKKNDMWEYYYSAWCLLVERYLYEGKLHTALKEAEKIYGNARGTQNNYGLGVSAYTMGSIYQTMGRFKEAEASLTESVSTLSKEDGITELLSAYNALCETLDAMHQYDKLKAIAADWKASLDKYREHTLDEDDLPILNGRYLYWALAAAIGEIGTGDYDKAEELLLLAESYAEGRKVIVRCKLLQVRSRYHAAKGEFAQALRANEESVEIISDLKDPISLLTLQTEQADILTEMERYKEAAELYKSIFHRREELRNAQFASQLDELRTLFEVDTLKLQNEISRTFFYFSLPVGGLLLLALILYVRYTHRLRHKNRVLYDAIQQSQKVKGELDTSVHLIPEEELDGKERLYRQLCTLMDDQKLFTEPHLNREILAEHLGSNHVYLAEAIRKYAGDITVGEFINGYRLRHAAYLLTHELDLNIGEVEYMSGFNSRTTFSRLFRERYGMSPSEYRDVSKEKKSQKLTSADM</sequence>
<evidence type="ECO:0000256" key="2">
    <source>
        <dbReference type="ARBA" id="ARBA00023125"/>
    </source>
</evidence>
<dbReference type="OrthoDB" id="1157591at2"/>
<evidence type="ECO:0000256" key="4">
    <source>
        <dbReference type="SAM" id="Phobius"/>
    </source>
</evidence>
<dbReference type="Pfam" id="PF12833">
    <property type="entry name" value="HTH_18"/>
    <property type="match status" value="1"/>
</dbReference>
<keyword evidence="7" id="KW-1185">Reference proteome</keyword>
<keyword evidence="4" id="KW-1133">Transmembrane helix</keyword>
<keyword evidence="4" id="KW-0472">Membrane</keyword>
<gene>
    <name evidence="6" type="ORF">HQ35_06990</name>
</gene>
<dbReference type="GO" id="GO:0043565">
    <property type="term" value="F:sequence-specific DNA binding"/>
    <property type="evidence" value="ECO:0007669"/>
    <property type="project" value="InterPro"/>
</dbReference>
<proteinExistence type="predicted"/>
<dbReference type="PANTHER" id="PTHR43280">
    <property type="entry name" value="ARAC-FAMILY TRANSCRIPTIONAL REGULATOR"/>
    <property type="match status" value="1"/>
</dbReference>
<evidence type="ECO:0000259" key="5">
    <source>
        <dbReference type="PROSITE" id="PS01124"/>
    </source>
</evidence>
<organism evidence="6 7">
    <name type="scientific">Porphyromonas cangingivalis</name>
    <dbReference type="NCBI Taxonomy" id="36874"/>
    <lineage>
        <taxon>Bacteria</taxon>
        <taxon>Pseudomonadati</taxon>
        <taxon>Bacteroidota</taxon>
        <taxon>Bacteroidia</taxon>
        <taxon>Bacteroidales</taxon>
        <taxon>Porphyromonadaceae</taxon>
        <taxon>Porphyromonas</taxon>
    </lineage>
</organism>
<dbReference type="SUPFAM" id="SSF46689">
    <property type="entry name" value="Homeodomain-like"/>
    <property type="match status" value="1"/>
</dbReference>
<name>A0A0A2EPV5_PORCN</name>
<evidence type="ECO:0000256" key="1">
    <source>
        <dbReference type="ARBA" id="ARBA00023015"/>
    </source>
</evidence>
<evidence type="ECO:0000313" key="6">
    <source>
        <dbReference type="EMBL" id="KGN79742.1"/>
    </source>
</evidence>
<keyword evidence="3" id="KW-0804">Transcription</keyword>
<dbReference type="InterPro" id="IPR009057">
    <property type="entry name" value="Homeodomain-like_sf"/>
</dbReference>
<evidence type="ECO:0000313" key="7">
    <source>
        <dbReference type="Proteomes" id="UP000030125"/>
    </source>
</evidence>
<comment type="caution">
    <text evidence="6">The sequence shown here is derived from an EMBL/GenBank/DDBJ whole genome shotgun (WGS) entry which is preliminary data.</text>
</comment>
<keyword evidence="1" id="KW-0805">Transcription regulation</keyword>
<keyword evidence="2" id="KW-0238">DNA-binding</keyword>
<dbReference type="PANTHER" id="PTHR43280:SF2">
    <property type="entry name" value="HTH-TYPE TRANSCRIPTIONAL REGULATOR EXSA"/>
    <property type="match status" value="1"/>
</dbReference>
<dbReference type="SMART" id="SM00342">
    <property type="entry name" value="HTH_ARAC"/>
    <property type="match status" value="1"/>
</dbReference>
<keyword evidence="4" id="KW-0812">Transmembrane</keyword>
<dbReference type="Proteomes" id="UP000030125">
    <property type="component" value="Unassembled WGS sequence"/>
</dbReference>
<dbReference type="SUPFAM" id="SSF48452">
    <property type="entry name" value="TPR-like"/>
    <property type="match status" value="2"/>
</dbReference>
<dbReference type="InterPro" id="IPR011990">
    <property type="entry name" value="TPR-like_helical_dom_sf"/>
</dbReference>
<dbReference type="PROSITE" id="PS01124">
    <property type="entry name" value="HTH_ARAC_FAMILY_2"/>
    <property type="match status" value="1"/>
</dbReference>
<evidence type="ECO:0000256" key="3">
    <source>
        <dbReference type="ARBA" id="ARBA00023163"/>
    </source>
</evidence>
<accession>A0A0A2EPV5</accession>
<dbReference type="InterPro" id="IPR020449">
    <property type="entry name" value="Tscrpt_reg_AraC-type_HTH"/>
</dbReference>
<dbReference type="eggNOG" id="COG0457">
    <property type="taxonomic scope" value="Bacteria"/>
</dbReference>
<dbReference type="PRINTS" id="PR00032">
    <property type="entry name" value="HTHARAC"/>
</dbReference>
<feature type="transmembrane region" description="Helical" evidence="4">
    <location>
        <begin position="397"/>
        <end position="418"/>
    </location>
</feature>
<dbReference type="EMBL" id="JQJD01000047">
    <property type="protein sequence ID" value="KGN79742.1"/>
    <property type="molecule type" value="Genomic_DNA"/>
</dbReference>
<dbReference type="GO" id="GO:0003700">
    <property type="term" value="F:DNA-binding transcription factor activity"/>
    <property type="evidence" value="ECO:0007669"/>
    <property type="project" value="InterPro"/>
</dbReference>
<protein>
    <submittedName>
        <fullName evidence="6">AraC family transcriptional regulator</fullName>
    </submittedName>
</protein>
<dbReference type="InterPro" id="IPR018060">
    <property type="entry name" value="HTH_AraC"/>
</dbReference>
<reference evidence="6 7" key="1">
    <citation type="submission" date="2014-08" db="EMBL/GenBank/DDBJ databases">
        <title>Porphyromonas cangingivalis strain:COT-109_OH1386 Genome sequencing.</title>
        <authorList>
            <person name="Wallis C."/>
            <person name="Deusch O."/>
            <person name="O'Flynn C."/>
            <person name="Davis I."/>
            <person name="Jospin G."/>
            <person name="Darling A.E."/>
            <person name="Coil D.A."/>
            <person name="Alexiev A."/>
            <person name="Horsfall A."/>
            <person name="Kirkwood N."/>
            <person name="Harris S."/>
            <person name="Eisen J.A."/>
        </authorList>
    </citation>
    <scope>NUCLEOTIDE SEQUENCE [LARGE SCALE GENOMIC DNA]</scope>
    <source>
        <strain evidence="7">COT-109 OH1386</strain>
    </source>
</reference>
<dbReference type="AlphaFoldDB" id="A0A0A2EPV5"/>
<dbReference type="eggNOG" id="COG2207">
    <property type="taxonomic scope" value="Bacteria"/>
</dbReference>
<dbReference type="Gene3D" id="1.10.10.60">
    <property type="entry name" value="Homeodomain-like"/>
    <property type="match status" value="1"/>
</dbReference>
<feature type="domain" description="HTH araC/xylS-type" evidence="5">
    <location>
        <begin position="463"/>
        <end position="566"/>
    </location>
</feature>
<dbReference type="STRING" id="36874.HQ34_05530"/>